<dbReference type="PROSITE" id="PS50888">
    <property type="entry name" value="BHLH"/>
    <property type="match status" value="1"/>
</dbReference>
<dbReference type="PANTHER" id="PTHR23349">
    <property type="entry name" value="BASIC HELIX-LOOP-HELIX TRANSCRIPTION FACTOR, TWIST"/>
    <property type="match status" value="1"/>
</dbReference>
<dbReference type="InterPro" id="IPR011598">
    <property type="entry name" value="bHLH_dom"/>
</dbReference>
<reference evidence="4" key="1">
    <citation type="submission" date="2025-08" db="UniProtKB">
        <authorList>
            <consortium name="RefSeq"/>
        </authorList>
    </citation>
    <scope>IDENTIFICATION</scope>
</reference>
<protein>
    <submittedName>
        <fullName evidence="4">Helix-loop-helix protein 6-like</fullName>
    </submittedName>
</protein>
<dbReference type="GeneID" id="106070679"/>
<dbReference type="GO" id="GO:0000981">
    <property type="term" value="F:DNA-binding transcription factor activity, RNA polymerase II-specific"/>
    <property type="evidence" value="ECO:0007669"/>
    <property type="project" value="TreeGrafter"/>
</dbReference>
<dbReference type="SMART" id="SM00353">
    <property type="entry name" value="HLH"/>
    <property type="match status" value="1"/>
</dbReference>
<gene>
    <name evidence="4" type="primary">LOC106070679</name>
</gene>
<sequence>MYRTTFEEFSESSQPAECTGVALLMDQNRRPAETNYIDPYSPMCQVPLPGHWSDYNNVRRRNQRERDRVRYVNESYETLKQRLPLDNNRRISKVQTLRYAIEYIRRLQKILTDM</sequence>
<dbReference type="SUPFAM" id="SSF47459">
    <property type="entry name" value="HLH, helix-loop-helix DNA-binding domain"/>
    <property type="match status" value="1"/>
</dbReference>
<dbReference type="GO" id="GO:0000977">
    <property type="term" value="F:RNA polymerase II transcription regulatory region sequence-specific DNA binding"/>
    <property type="evidence" value="ECO:0007669"/>
    <property type="project" value="TreeGrafter"/>
</dbReference>
<evidence type="ECO:0000256" key="1">
    <source>
        <dbReference type="ARBA" id="ARBA00023125"/>
    </source>
</evidence>
<evidence type="ECO:0000259" key="2">
    <source>
        <dbReference type="PROSITE" id="PS50888"/>
    </source>
</evidence>
<dbReference type="Proteomes" id="UP001165740">
    <property type="component" value="Chromosome 6"/>
</dbReference>
<feature type="domain" description="BHLH" evidence="2">
    <location>
        <begin position="56"/>
        <end position="107"/>
    </location>
</feature>
<name>A0A9U8EFY6_BIOGL</name>
<dbReference type="GO" id="GO:0046983">
    <property type="term" value="F:protein dimerization activity"/>
    <property type="evidence" value="ECO:0007669"/>
    <property type="project" value="InterPro"/>
</dbReference>
<accession>A0A9U8EFY6</accession>
<dbReference type="Pfam" id="PF00010">
    <property type="entry name" value="HLH"/>
    <property type="match status" value="1"/>
</dbReference>
<evidence type="ECO:0000313" key="4">
    <source>
        <dbReference type="RefSeq" id="XP_013086087.2"/>
    </source>
</evidence>
<dbReference type="OrthoDB" id="5976910at2759"/>
<dbReference type="AlphaFoldDB" id="A0A9U8EFY6"/>
<dbReference type="PANTHER" id="PTHR23349:SF108">
    <property type="entry name" value="BHLH DOMAIN-CONTAINING PROTEIN"/>
    <property type="match status" value="1"/>
</dbReference>
<dbReference type="Gene3D" id="4.10.280.10">
    <property type="entry name" value="Helix-loop-helix DNA-binding domain"/>
    <property type="match status" value="1"/>
</dbReference>
<dbReference type="KEGG" id="bgt:106070679"/>
<proteinExistence type="predicted"/>
<dbReference type="InterPro" id="IPR050283">
    <property type="entry name" value="E-box_TF_Regulators"/>
</dbReference>
<organism evidence="3 4">
    <name type="scientific">Biomphalaria glabrata</name>
    <name type="common">Bloodfluke planorb</name>
    <name type="synonym">Freshwater snail</name>
    <dbReference type="NCBI Taxonomy" id="6526"/>
    <lineage>
        <taxon>Eukaryota</taxon>
        <taxon>Metazoa</taxon>
        <taxon>Spiralia</taxon>
        <taxon>Lophotrochozoa</taxon>
        <taxon>Mollusca</taxon>
        <taxon>Gastropoda</taxon>
        <taxon>Heterobranchia</taxon>
        <taxon>Euthyneura</taxon>
        <taxon>Panpulmonata</taxon>
        <taxon>Hygrophila</taxon>
        <taxon>Lymnaeoidea</taxon>
        <taxon>Planorbidae</taxon>
        <taxon>Biomphalaria</taxon>
    </lineage>
</organism>
<dbReference type="GO" id="GO:0032502">
    <property type="term" value="P:developmental process"/>
    <property type="evidence" value="ECO:0007669"/>
    <property type="project" value="TreeGrafter"/>
</dbReference>
<dbReference type="RefSeq" id="XP_013086087.2">
    <property type="nucleotide sequence ID" value="XM_013230633.2"/>
</dbReference>
<keyword evidence="3" id="KW-1185">Reference proteome</keyword>
<keyword evidence="1" id="KW-0238">DNA-binding</keyword>
<dbReference type="OMA" id="QTWCPER"/>
<dbReference type="InterPro" id="IPR036638">
    <property type="entry name" value="HLH_DNA-bd_sf"/>
</dbReference>
<evidence type="ECO:0000313" key="3">
    <source>
        <dbReference type="Proteomes" id="UP001165740"/>
    </source>
</evidence>